<proteinExistence type="predicted"/>
<dbReference type="Proteomes" id="UP000317178">
    <property type="component" value="Chromosome"/>
</dbReference>
<evidence type="ECO:0008006" key="4">
    <source>
        <dbReference type="Google" id="ProtNLM"/>
    </source>
</evidence>
<keyword evidence="3" id="KW-1185">Reference proteome</keyword>
<dbReference type="PANTHER" id="PTHR37422:SF13">
    <property type="entry name" value="LIPOPOLYSACCHARIDE BIOSYNTHESIS PROTEIN PA4999-RELATED"/>
    <property type="match status" value="1"/>
</dbReference>
<dbReference type="KEGG" id="plon:Pla110_02060"/>
<feature type="transmembrane region" description="Helical" evidence="1">
    <location>
        <begin position="421"/>
        <end position="438"/>
    </location>
</feature>
<evidence type="ECO:0000313" key="3">
    <source>
        <dbReference type="Proteomes" id="UP000317178"/>
    </source>
</evidence>
<feature type="transmembrane region" description="Helical" evidence="1">
    <location>
        <begin position="294"/>
        <end position="314"/>
    </location>
</feature>
<feature type="transmembrane region" description="Helical" evidence="1">
    <location>
        <begin position="380"/>
        <end position="400"/>
    </location>
</feature>
<organism evidence="2 3">
    <name type="scientific">Polystyrenella longa</name>
    <dbReference type="NCBI Taxonomy" id="2528007"/>
    <lineage>
        <taxon>Bacteria</taxon>
        <taxon>Pseudomonadati</taxon>
        <taxon>Planctomycetota</taxon>
        <taxon>Planctomycetia</taxon>
        <taxon>Planctomycetales</taxon>
        <taxon>Planctomycetaceae</taxon>
        <taxon>Polystyrenella</taxon>
    </lineage>
</organism>
<evidence type="ECO:0000313" key="2">
    <source>
        <dbReference type="EMBL" id="QDU78502.1"/>
    </source>
</evidence>
<dbReference type="AlphaFoldDB" id="A0A518CH03"/>
<feature type="transmembrane region" description="Helical" evidence="1">
    <location>
        <begin position="115"/>
        <end position="137"/>
    </location>
</feature>
<keyword evidence="1" id="KW-1133">Transmembrane helix</keyword>
<dbReference type="RefSeq" id="WP_144992316.1">
    <property type="nucleotide sequence ID" value="NZ_CP036281.1"/>
</dbReference>
<feature type="transmembrane region" description="Helical" evidence="1">
    <location>
        <begin position="254"/>
        <end position="282"/>
    </location>
</feature>
<gene>
    <name evidence="2" type="ORF">Pla110_02060</name>
</gene>
<dbReference type="InterPro" id="IPR051533">
    <property type="entry name" value="WaaL-like"/>
</dbReference>
<sequence length="480" mass="53663">MSLTQNYELRHTAPTQDYAAARSTRVGFEFLMLLGPCMLFGAIPFQWSAGIPVGDFSVSPFHVAALYCFIVFLADLRHVQALMMIVKQTLLTQLSIVGYLFILALSIMWSPNEIVGIAITVKYVLIYMLSLTVAAIIKTRRQQFTISMAYVAIPLSILCFFLNACFVFHLEGQNFPLEVFEGLKTGSLDHLLHHVVNPLLMQTESVEAAEINNIKLVAKNSFAAGLFTLFCVARMAPKIRTKSTIYRMLRIGRFLLLLFFLASILLLGSRMALAAAVFCLVTESIVDSSRGFKGVMRVAFTLALVCTLITVAILSSDDNRLVSGVNEISIGRFEQIGSDSRWNNYKMAVYESQDDIMYGKGVGAYLPDRKRVHNNFLGGAYEAGLFGFLTITAIYVLLWFDALRSLMIRMRIHRRLANAELWSLLVLIMPLAHCLIAGDSGRFTNAEWLCIALFWAFHLDYKADPGPSENELVNRIAKPA</sequence>
<reference evidence="2 3" key="1">
    <citation type="submission" date="2019-02" db="EMBL/GenBank/DDBJ databases">
        <title>Deep-cultivation of Planctomycetes and their phenomic and genomic characterization uncovers novel biology.</title>
        <authorList>
            <person name="Wiegand S."/>
            <person name="Jogler M."/>
            <person name="Boedeker C."/>
            <person name="Pinto D."/>
            <person name="Vollmers J."/>
            <person name="Rivas-Marin E."/>
            <person name="Kohn T."/>
            <person name="Peeters S.H."/>
            <person name="Heuer A."/>
            <person name="Rast P."/>
            <person name="Oberbeckmann S."/>
            <person name="Bunk B."/>
            <person name="Jeske O."/>
            <person name="Meyerdierks A."/>
            <person name="Storesund J.E."/>
            <person name="Kallscheuer N."/>
            <person name="Luecker S."/>
            <person name="Lage O.M."/>
            <person name="Pohl T."/>
            <person name="Merkel B.J."/>
            <person name="Hornburger P."/>
            <person name="Mueller R.-W."/>
            <person name="Bruemmer F."/>
            <person name="Labrenz M."/>
            <person name="Spormann A.M."/>
            <person name="Op den Camp H."/>
            <person name="Overmann J."/>
            <person name="Amann R."/>
            <person name="Jetten M.S.M."/>
            <person name="Mascher T."/>
            <person name="Medema M.H."/>
            <person name="Devos D.P."/>
            <person name="Kaster A.-K."/>
            <person name="Ovreas L."/>
            <person name="Rohde M."/>
            <person name="Galperin M.Y."/>
            <person name="Jogler C."/>
        </authorList>
    </citation>
    <scope>NUCLEOTIDE SEQUENCE [LARGE SCALE GENOMIC DNA]</scope>
    <source>
        <strain evidence="2 3">Pla110</strain>
    </source>
</reference>
<name>A0A518CH03_9PLAN</name>
<protein>
    <recommendedName>
        <fullName evidence="4">O-Antigen ligase</fullName>
    </recommendedName>
</protein>
<dbReference type="PANTHER" id="PTHR37422">
    <property type="entry name" value="TEICHURONIC ACID BIOSYNTHESIS PROTEIN TUAE"/>
    <property type="match status" value="1"/>
</dbReference>
<accession>A0A518CH03</accession>
<keyword evidence="1" id="KW-0812">Transmembrane</keyword>
<dbReference type="EMBL" id="CP036281">
    <property type="protein sequence ID" value="QDU78502.1"/>
    <property type="molecule type" value="Genomic_DNA"/>
</dbReference>
<feature type="transmembrane region" description="Helical" evidence="1">
    <location>
        <begin position="30"/>
        <end position="49"/>
    </location>
</feature>
<feature type="transmembrane region" description="Helical" evidence="1">
    <location>
        <begin position="90"/>
        <end position="109"/>
    </location>
</feature>
<feature type="transmembrane region" description="Helical" evidence="1">
    <location>
        <begin position="149"/>
        <end position="170"/>
    </location>
</feature>
<feature type="transmembrane region" description="Helical" evidence="1">
    <location>
        <begin position="61"/>
        <end position="78"/>
    </location>
</feature>
<keyword evidence="1" id="KW-0472">Membrane</keyword>
<evidence type="ECO:0000256" key="1">
    <source>
        <dbReference type="SAM" id="Phobius"/>
    </source>
</evidence>